<reference evidence="5 6" key="1">
    <citation type="submission" date="2023-07" db="EMBL/GenBank/DDBJ databases">
        <title>Comparative genomics of wheat-associated soil bacteria to identify genetic determinants of phenazine resistance.</title>
        <authorList>
            <person name="Mouncey N."/>
        </authorList>
    </citation>
    <scope>NUCLEOTIDE SEQUENCE [LARGE SCALE GENOMIC DNA]</scope>
    <source>
        <strain evidence="5 6">W4I9-1</strain>
    </source>
</reference>
<keyword evidence="1" id="KW-0805">Transcription regulation</keyword>
<dbReference type="Proteomes" id="UP001244427">
    <property type="component" value="Unassembled WGS sequence"/>
</dbReference>
<keyword evidence="6" id="KW-1185">Reference proteome</keyword>
<evidence type="ECO:0000313" key="6">
    <source>
        <dbReference type="Proteomes" id="UP001244427"/>
    </source>
</evidence>
<dbReference type="CDD" id="cd07377">
    <property type="entry name" value="WHTH_GntR"/>
    <property type="match status" value="1"/>
</dbReference>
<dbReference type="SUPFAM" id="SSF46785">
    <property type="entry name" value="Winged helix' DNA-binding domain"/>
    <property type="match status" value="1"/>
</dbReference>
<dbReference type="EMBL" id="JAUSXV010000001">
    <property type="protein sequence ID" value="MDQ0647104.1"/>
    <property type="molecule type" value="Genomic_DNA"/>
</dbReference>
<dbReference type="Pfam" id="PF00392">
    <property type="entry name" value="GntR"/>
    <property type="match status" value="1"/>
</dbReference>
<dbReference type="InterPro" id="IPR036388">
    <property type="entry name" value="WH-like_DNA-bd_sf"/>
</dbReference>
<comment type="caution">
    <text evidence="5">The sequence shown here is derived from an EMBL/GenBank/DDBJ whole genome shotgun (WGS) entry which is preliminary data.</text>
</comment>
<dbReference type="SMART" id="SM00895">
    <property type="entry name" value="FCD"/>
    <property type="match status" value="1"/>
</dbReference>
<proteinExistence type="predicted"/>
<dbReference type="SMART" id="SM00345">
    <property type="entry name" value="HTH_GNTR"/>
    <property type="match status" value="1"/>
</dbReference>
<keyword evidence="3" id="KW-0804">Transcription</keyword>
<keyword evidence="5" id="KW-0670">Pyruvate</keyword>
<dbReference type="GO" id="GO:0003677">
    <property type="term" value="F:DNA binding"/>
    <property type="evidence" value="ECO:0007669"/>
    <property type="project" value="UniProtKB-KW"/>
</dbReference>
<dbReference type="PANTHER" id="PTHR43537">
    <property type="entry name" value="TRANSCRIPTIONAL REGULATOR, GNTR FAMILY"/>
    <property type="match status" value="1"/>
</dbReference>
<dbReference type="PROSITE" id="PS50949">
    <property type="entry name" value="HTH_GNTR"/>
    <property type="match status" value="1"/>
</dbReference>
<evidence type="ECO:0000256" key="1">
    <source>
        <dbReference type="ARBA" id="ARBA00023015"/>
    </source>
</evidence>
<evidence type="ECO:0000256" key="3">
    <source>
        <dbReference type="ARBA" id="ARBA00023163"/>
    </source>
</evidence>
<dbReference type="AlphaFoldDB" id="A0AAW8EWB8"/>
<evidence type="ECO:0000256" key="2">
    <source>
        <dbReference type="ARBA" id="ARBA00023125"/>
    </source>
</evidence>
<sequence length="280" mass="30253">MPGARHPVNPGFGEPLGRTYSRLAAYTGHVSAETEDLPTGSLSRSDHVIDHVKRMIASGELRAGDRLPIEKELAAQLGVSRGSLREAVRSLATLGVLETRQGDGTYVTQLDASSLLRHLEFWAGLQEANQSVDLLAVRRVLETESAGLAAVRLTEEEFDELESILAEIDAGLVTGQLEPESFIDADAAFHRRIAVASGNAALAALIDSLMTRTLRGRLWRAITERDSLGEAHADHRAILAALRTRDAERARIRMAAHLLGVEVFAADHPVKSDEPPAPQG</sequence>
<dbReference type="PANTHER" id="PTHR43537:SF5">
    <property type="entry name" value="UXU OPERON TRANSCRIPTIONAL REGULATOR"/>
    <property type="match status" value="1"/>
</dbReference>
<gene>
    <name evidence="5" type="ORF">QFZ53_001300</name>
</gene>
<keyword evidence="2" id="KW-0238">DNA-binding</keyword>
<dbReference type="Gene3D" id="1.20.120.530">
    <property type="entry name" value="GntR ligand-binding domain-like"/>
    <property type="match status" value="1"/>
</dbReference>
<feature type="domain" description="HTH gntR-type" evidence="4">
    <location>
        <begin position="42"/>
        <end position="110"/>
    </location>
</feature>
<accession>A0AAW8EWB8</accession>
<evidence type="ECO:0000259" key="4">
    <source>
        <dbReference type="PROSITE" id="PS50949"/>
    </source>
</evidence>
<dbReference type="InterPro" id="IPR036390">
    <property type="entry name" value="WH_DNA-bd_sf"/>
</dbReference>
<evidence type="ECO:0000313" key="5">
    <source>
        <dbReference type="EMBL" id="MDQ0647104.1"/>
    </source>
</evidence>
<protein>
    <submittedName>
        <fullName evidence="5">GntR family transcriptional repressor for pyruvate dehydrogenase complex</fullName>
    </submittedName>
</protein>
<dbReference type="PRINTS" id="PR00035">
    <property type="entry name" value="HTHGNTR"/>
</dbReference>
<dbReference type="InterPro" id="IPR000524">
    <property type="entry name" value="Tscrpt_reg_HTH_GntR"/>
</dbReference>
<dbReference type="SUPFAM" id="SSF48008">
    <property type="entry name" value="GntR ligand-binding domain-like"/>
    <property type="match status" value="1"/>
</dbReference>
<dbReference type="InterPro" id="IPR011711">
    <property type="entry name" value="GntR_C"/>
</dbReference>
<dbReference type="GO" id="GO:0003700">
    <property type="term" value="F:DNA-binding transcription factor activity"/>
    <property type="evidence" value="ECO:0007669"/>
    <property type="project" value="InterPro"/>
</dbReference>
<dbReference type="Gene3D" id="1.10.10.10">
    <property type="entry name" value="Winged helix-like DNA-binding domain superfamily/Winged helix DNA-binding domain"/>
    <property type="match status" value="1"/>
</dbReference>
<name>A0AAW8EWB8_9MICO</name>
<organism evidence="5 6">
    <name type="scientific">Microbacterium natoriense</name>
    <dbReference type="NCBI Taxonomy" id="284570"/>
    <lineage>
        <taxon>Bacteria</taxon>
        <taxon>Bacillati</taxon>
        <taxon>Actinomycetota</taxon>
        <taxon>Actinomycetes</taxon>
        <taxon>Micrococcales</taxon>
        <taxon>Microbacteriaceae</taxon>
        <taxon>Microbacterium</taxon>
    </lineage>
</organism>
<dbReference type="InterPro" id="IPR008920">
    <property type="entry name" value="TF_FadR/GntR_C"/>
</dbReference>
<dbReference type="Pfam" id="PF07729">
    <property type="entry name" value="FCD"/>
    <property type="match status" value="1"/>
</dbReference>